<evidence type="ECO:0000313" key="2">
    <source>
        <dbReference type="Proteomes" id="UP000256373"/>
    </source>
</evidence>
<dbReference type="EMBL" id="QNUL01000012">
    <property type="protein sequence ID" value="REA60073.1"/>
    <property type="molecule type" value="Genomic_DNA"/>
</dbReference>
<name>A0A3D8Y9C8_9BACT</name>
<gene>
    <name evidence="1" type="ORF">DSL64_15430</name>
</gene>
<dbReference type="InterPro" id="IPR046002">
    <property type="entry name" value="DUF5958"/>
</dbReference>
<proteinExistence type="predicted"/>
<reference evidence="1 2" key="1">
    <citation type="submission" date="2018-07" db="EMBL/GenBank/DDBJ databases">
        <title>Dyadobacter roseus sp. nov., isolated from rose rhizosphere soil.</title>
        <authorList>
            <person name="Chen L."/>
        </authorList>
    </citation>
    <scope>NUCLEOTIDE SEQUENCE [LARGE SCALE GENOMIC DNA]</scope>
    <source>
        <strain evidence="1 2">RS19</strain>
    </source>
</reference>
<dbReference type="Pfam" id="PF19383">
    <property type="entry name" value="DUF5958"/>
    <property type="match status" value="1"/>
</dbReference>
<evidence type="ECO:0000313" key="1">
    <source>
        <dbReference type="EMBL" id="REA60073.1"/>
    </source>
</evidence>
<comment type="caution">
    <text evidence="1">The sequence shown here is derived from an EMBL/GenBank/DDBJ whole genome shotgun (WGS) entry which is preliminary data.</text>
</comment>
<dbReference type="AlphaFoldDB" id="A0A3D8Y9C8"/>
<dbReference type="Proteomes" id="UP000256373">
    <property type="component" value="Unassembled WGS sequence"/>
</dbReference>
<sequence length="109" mass="12815">MVLWHLRDLIWQSKPIDTDVELAIQDSALKPTLTPCVLLLTHRLVIGLPKVINLPDDELKKGYILLLHIFKRAYLRRFEDEKRFPGKWWYADLSDHEFVKSLLNGEGYS</sequence>
<organism evidence="1 2">
    <name type="scientific">Dyadobacter luteus</name>
    <dbReference type="NCBI Taxonomy" id="2259619"/>
    <lineage>
        <taxon>Bacteria</taxon>
        <taxon>Pseudomonadati</taxon>
        <taxon>Bacteroidota</taxon>
        <taxon>Cytophagia</taxon>
        <taxon>Cytophagales</taxon>
        <taxon>Spirosomataceae</taxon>
        <taxon>Dyadobacter</taxon>
    </lineage>
</organism>
<keyword evidence="2" id="KW-1185">Reference proteome</keyword>
<accession>A0A3D8Y9C8</accession>
<protein>
    <submittedName>
        <fullName evidence="1">Uncharacterized protein</fullName>
    </submittedName>
</protein>